<evidence type="ECO:0000313" key="2">
    <source>
        <dbReference type="Proteomes" id="UP001150581"/>
    </source>
</evidence>
<dbReference type="EMBL" id="JANBPG010000492">
    <property type="protein sequence ID" value="KAJ1896063.1"/>
    <property type="molecule type" value="Genomic_DNA"/>
</dbReference>
<accession>A0ACC1IK82</accession>
<evidence type="ECO:0000313" key="1">
    <source>
        <dbReference type="EMBL" id="KAJ1896063.1"/>
    </source>
</evidence>
<keyword evidence="2" id="KW-1185">Reference proteome</keyword>
<protein>
    <submittedName>
        <fullName evidence="1">H(+)-transporting V0 sector ATPase subunit a</fullName>
    </submittedName>
</protein>
<proteinExistence type="predicted"/>
<sequence length="884" mass="99008">MASRSWAHARPRQKTTSIFRSEVMSLVQLYIPSDVARYTVSQLGELGLVQFRDLNAEVTAFQRSFVNDVRRFDEIERKLRYLRAQIDLSGVEVYDFFDSRFVSTARGPRDIDDMEERIAAHEGRVQRLAAAYKEMHANHIELIENMHVLQEVSSLFTEITGRQSQAHPRSGSIAAASPDAVPLLARSDTAASRRSIGSMDAAGAFDVELGASAAAAAAATGRDINIGFISGVIARDRIATLERVLWRSLRGNMFLNYVDIEAPIQDNTAEDGAAPVYKSAFIVFAHGDSLRDRATKIAESLGATLYRVDPRAERRQEDLIDTMSRLDDLRLILDNNAVARANELAAVAEHITTWLAVVRKEKATYHALNLFNHDANRNCLIAEGWCAANDIPAIQSALHLATEDAGSTVPTVLHELRTTKQPPTFVRTNRFTEGFQNIVDAYGVPKAGEVNPGLFTIITFPFLFALMFGDLGHGFLMTLCAALLCIYEKKLAWMAKDESMRMFYSGRYIVLLMGIFSMFTGFIYNDIFSRAMSVFASGWAWPTTHGGEGVIVEATKLAHTYAVGIDPAWHHASNSLLFTNSYKMKMSIVLGVIHMTLGICLQVPNALHFKKRINIIHVFVPQLIFLFSIFGYLVFTIIFKWSTDWYARDAAGQLTHISPPSLLNMLIYMFLSPGSVNESERMFRGQAFLQTFLLLTALVCVPWMLLVKPLIMRREHRKITSEGYGRISSHVRVSTEADGMAGAIIVAEQEEMQADDFDFADIMINQSIHTIEFCLNSISNTASYLRLWALSLAHAQLSEVLWSMIFLPTLKITGSYKPFAIMFGFAVWFVLTFGILIGMEGLSAFLHALRLHWVEFNNKFYDGTGVKFEPFSFKAVLDEADDQQ</sequence>
<name>A0ACC1IK82_9FUNG</name>
<reference evidence="1" key="1">
    <citation type="submission" date="2022-07" db="EMBL/GenBank/DDBJ databases">
        <title>Phylogenomic reconstructions and comparative analyses of Kickxellomycotina fungi.</title>
        <authorList>
            <person name="Reynolds N.K."/>
            <person name="Stajich J.E."/>
            <person name="Barry K."/>
            <person name="Grigoriev I.V."/>
            <person name="Crous P."/>
            <person name="Smith M.E."/>
        </authorList>
    </citation>
    <scope>NUCLEOTIDE SEQUENCE</scope>
    <source>
        <strain evidence="1">Benny 63K</strain>
    </source>
</reference>
<dbReference type="Proteomes" id="UP001150581">
    <property type="component" value="Unassembled WGS sequence"/>
</dbReference>
<organism evidence="1 2">
    <name type="scientific">Kickxella alabastrina</name>
    <dbReference type="NCBI Taxonomy" id="61397"/>
    <lineage>
        <taxon>Eukaryota</taxon>
        <taxon>Fungi</taxon>
        <taxon>Fungi incertae sedis</taxon>
        <taxon>Zoopagomycota</taxon>
        <taxon>Kickxellomycotina</taxon>
        <taxon>Kickxellomycetes</taxon>
        <taxon>Kickxellales</taxon>
        <taxon>Kickxellaceae</taxon>
        <taxon>Kickxella</taxon>
    </lineage>
</organism>
<gene>
    <name evidence="1" type="primary">VPH1_1</name>
    <name evidence="1" type="ORF">LPJ66_004215</name>
</gene>
<comment type="caution">
    <text evidence="1">The sequence shown here is derived from an EMBL/GenBank/DDBJ whole genome shotgun (WGS) entry which is preliminary data.</text>
</comment>